<name>X0ZD53_9ZZZZ</name>
<accession>X0ZD53</accession>
<protein>
    <recommendedName>
        <fullName evidence="1">Thioester reductase (TE) domain-containing protein</fullName>
    </recommendedName>
</protein>
<dbReference type="Gene3D" id="3.40.50.720">
    <property type="entry name" value="NAD(P)-binding Rossmann-like Domain"/>
    <property type="match status" value="1"/>
</dbReference>
<feature type="non-terminal residue" evidence="2">
    <location>
        <position position="194"/>
    </location>
</feature>
<proteinExistence type="predicted"/>
<comment type="caution">
    <text evidence="2">The sequence shown here is derived from an EMBL/GenBank/DDBJ whole genome shotgun (WGS) entry which is preliminary data.</text>
</comment>
<dbReference type="GO" id="GO:0035336">
    <property type="term" value="P:long-chain fatty-acyl-CoA metabolic process"/>
    <property type="evidence" value="ECO:0007669"/>
    <property type="project" value="TreeGrafter"/>
</dbReference>
<dbReference type="GO" id="GO:0080019">
    <property type="term" value="F:alcohol-forming very long-chain fatty acyl-CoA reductase activity"/>
    <property type="evidence" value="ECO:0007669"/>
    <property type="project" value="InterPro"/>
</dbReference>
<dbReference type="InterPro" id="IPR026055">
    <property type="entry name" value="FAR"/>
</dbReference>
<dbReference type="EMBL" id="BARS01054174">
    <property type="protein sequence ID" value="GAG46306.1"/>
    <property type="molecule type" value="Genomic_DNA"/>
</dbReference>
<dbReference type="InterPro" id="IPR036291">
    <property type="entry name" value="NAD(P)-bd_dom_sf"/>
</dbReference>
<feature type="domain" description="Thioester reductase (TE)" evidence="1">
    <location>
        <begin position="9"/>
        <end position="194"/>
    </location>
</feature>
<gene>
    <name evidence="2" type="ORF">S01H1_80253</name>
</gene>
<reference evidence="2" key="1">
    <citation type="journal article" date="2014" name="Front. Microbiol.">
        <title>High frequency of phylogenetically diverse reductive dehalogenase-homologous genes in deep subseafloor sedimentary metagenomes.</title>
        <authorList>
            <person name="Kawai M."/>
            <person name="Futagami T."/>
            <person name="Toyoda A."/>
            <person name="Takaki Y."/>
            <person name="Nishi S."/>
            <person name="Hori S."/>
            <person name="Arai W."/>
            <person name="Tsubouchi T."/>
            <person name="Morono Y."/>
            <person name="Uchiyama I."/>
            <person name="Ito T."/>
            <person name="Fujiyama A."/>
            <person name="Inagaki F."/>
            <person name="Takami H."/>
        </authorList>
    </citation>
    <scope>NUCLEOTIDE SEQUENCE</scope>
    <source>
        <strain evidence="2">Expedition CK06-06</strain>
    </source>
</reference>
<organism evidence="2">
    <name type="scientific">marine sediment metagenome</name>
    <dbReference type="NCBI Taxonomy" id="412755"/>
    <lineage>
        <taxon>unclassified sequences</taxon>
        <taxon>metagenomes</taxon>
        <taxon>ecological metagenomes</taxon>
    </lineage>
</organism>
<dbReference type="PANTHER" id="PTHR11011">
    <property type="entry name" value="MALE STERILITY PROTEIN 2-RELATED"/>
    <property type="match status" value="1"/>
</dbReference>
<dbReference type="PANTHER" id="PTHR11011:SF45">
    <property type="entry name" value="FATTY ACYL-COA REDUCTASE CG8306-RELATED"/>
    <property type="match status" value="1"/>
</dbReference>
<dbReference type="Pfam" id="PF07993">
    <property type="entry name" value="NAD_binding_4"/>
    <property type="match status" value="1"/>
</dbReference>
<evidence type="ECO:0000313" key="2">
    <source>
        <dbReference type="EMBL" id="GAG46306.1"/>
    </source>
</evidence>
<dbReference type="AlphaFoldDB" id="X0ZD53"/>
<dbReference type="SUPFAM" id="SSF51735">
    <property type="entry name" value="NAD(P)-binding Rossmann-fold domains"/>
    <property type="match status" value="1"/>
</dbReference>
<dbReference type="InterPro" id="IPR013120">
    <property type="entry name" value="FAR_NAD-bd"/>
</dbReference>
<evidence type="ECO:0000259" key="1">
    <source>
        <dbReference type="Pfam" id="PF07993"/>
    </source>
</evidence>
<sequence>MSEKALFCTGTGGFIGKYILSHYLEKEECDVYLLENGRFRERLEAYLDEEVRDPEQRKRLKVFGGDISQPGLGLEASIQEELRQRVTHVIHLAALYSLSAPRDISMRINVDGTRHLLDFIAEFPALQRLGYASTIAVAGKHQGTFREDDLDLGQDFENNYDETKFLAEKLVRERRAGVPTVILRPTTVVGHSRT</sequence>